<sequence length="173" mass="19788">MSVRSALLAALSSLALLAAAPAHAENDVKIGFVDTERILREAAPAVRAQKKLEKEFEKRSQELERMAKQLQSMQQNMEKNAVTLSDSDRRAKEREFSELTRDMQRKEREYREDLNQRRNEELSGVLDKANKAIKVIAEAEKYDIIFQEVVYRSARIDITEKVLKALADPPATK</sequence>
<dbReference type="OrthoDB" id="5294628at2"/>
<evidence type="ECO:0000313" key="6">
    <source>
        <dbReference type="Proteomes" id="UP000005019"/>
    </source>
</evidence>
<evidence type="ECO:0000313" key="5">
    <source>
        <dbReference type="EMBL" id="EGK72526.1"/>
    </source>
</evidence>
<dbReference type="Pfam" id="PF03938">
    <property type="entry name" value="OmpH"/>
    <property type="match status" value="1"/>
</dbReference>
<dbReference type="EMBL" id="AFHG01000036">
    <property type="protein sequence ID" value="EGK72526.1"/>
    <property type="molecule type" value="Genomic_DNA"/>
</dbReference>
<protein>
    <submittedName>
        <fullName evidence="5">Outer membrane protein OmpH-likeprecursor</fullName>
    </submittedName>
</protein>
<gene>
    <name evidence="5" type="ORF">METUNv1_01291</name>
</gene>
<feature type="compositionally biased region" description="Basic and acidic residues" evidence="3">
    <location>
        <begin position="86"/>
        <end position="105"/>
    </location>
</feature>
<evidence type="ECO:0000256" key="1">
    <source>
        <dbReference type="ARBA" id="ARBA00022729"/>
    </source>
</evidence>
<dbReference type="InterPro" id="IPR005632">
    <property type="entry name" value="Chaperone_Skp"/>
</dbReference>
<name>F5RAD0_METUF</name>
<evidence type="ECO:0000256" key="4">
    <source>
        <dbReference type="SAM" id="SignalP"/>
    </source>
</evidence>
<comment type="similarity">
    <text evidence="2">Belongs to the skp family.</text>
</comment>
<dbReference type="SUPFAM" id="SSF111384">
    <property type="entry name" value="OmpH-like"/>
    <property type="match status" value="1"/>
</dbReference>
<evidence type="ECO:0000256" key="2">
    <source>
        <dbReference type="PIRNR" id="PIRNR002094"/>
    </source>
</evidence>
<reference evidence="5 6" key="1">
    <citation type="journal article" date="2011" name="J. Bacteriol.">
        <title>Genome sequence of Methyloversatilis universalis FAM5T, a methylotrophic representative of the order Rhodocyclales.</title>
        <authorList>
            <person name="Kittichotirat W."/>
            <person name="Good N.M."/>
            <person name="Hall R."/>
            <person name="Bringel F."/>
            <person name="Lajus A."/>
            <person name="Medigue C."/>
            <person name="Smalley N.E."/>
            <person name="Beck D."/>
            <person name="Bumgarner R."/>
            <person name="Vuilleumier S."/>
            <person name="Kalyuzhnaya M.G."/>
        </authorList>
    </citation>
    <scope>NUCLEOTIDE SEQUENCE [LARGE SCALE GENOMIC DNA]</scope>
    <source>
        <strain evidence="6">ATCC BAA-1314 / JCM 13912 / FAM5</strain>
    </source>
</reference>
<dbReference type="SMART" id="SM00935">
    <property type="entry name" value="OmpH"/>
    <property type="match status" value="1"/>
</dbReference>
<organism evidence="5 6">
    <name type="scientific">Methyloversatilis universalis (strain ATCC BAA-1314 / DSM 25237 / JCM 13912 / CCUG 52030 / FAM5)</name>
    <dbReference type="NCBI Taxonomy" id="1000565"/>
    <lineage>
        <taxon>Bacteria</taxon>
        <taxon>Pseudomonadati</taxon>
        <taxon>Pseudomonadota</taxon>
        <taxon>Betaproteobacteria</taxon>
        <taxon>Nitrosomonadales</taxon>
        <taxon>Sterolibacteriaceae</taxon>
        <taxon>Methyloversatilis</taxon>
    </lineage>
</organism>
<accession>F5RAD0</accession>
<feature type="chain" id="PRO_5003325773" evidence="4">
    <location>
        <begin position="25"/>
        <end position="173"/>
    </location>
</feature>
<dbReference type="PANTHER" id="PTHR35089">
    <property type="entry name" value="CHAPERONE PROTEIN SKP"/>
    <property type="match status" value="1"/>
</dbReference>
<feature type="signal peptide" evidence="4">
    <location>
        <begin position="1"/>
        <end position="24"/>
    </location>
</feature>
<dbReference type="AlphaFoldDB" id="F5RAD0"/>
<dbReference type="RefSeq" id="WP_008059962.1">
    <property type="nucleotide sequence ID" value="NZ_AFHG01000036.1"/>
</dbReference>
<proteinExistence type="inferred from homology"/>
<dbReference type="InterPro" id="IPR024930">
    <property type="entry name" value="Skp_dom_sf"/>
</dbReference>
<dbReference type="GO" id="GO:0051082">
    <property type="term" value="F:unfolded protein binding"/>
    <property type="evidence" value="ECO:0007669"/>
    <property type="project" value="InterPro"/>
</dbReference>
<dbReference type="PIRSF" id="PIRSF002094">
    <property type="entry name" value="OMP26_Skp"/>
    <property type="match status" value="1"/>
</dbReference>
<dbReference type="GO" id="GO:0005829">
    <property type="term" value="C:cytosol"/>
    <property type="evidence" value="ECO:0007669"/>
    <property type="project" value="TreeGrafter"/>
</dbReference>
<dbReference type="PANTHER" id="PTHR35089:SF1">
    <property type="entry name" value="CHAPERONE PROTEIN SKP"/>
    <property type="match status" value="1"/>
</dbReference>
<evidence type="ECO:0000256" key="3">
    <source>
        <dbReference type="SAM" id="MobiDB-lite"/>
    </source>
</evidence>
<dbReference type="Proteomes" id="UP000005019">
    <property type="component" value="Unassembled WGS sequence"/>
</dbReference>
<feature type="compositionally biased region" description="Polar residues" evidence="3">
    <location>
        <begin position="69"/>
        <end position="85"/>
    </location>
</feature>
<dbReference type="STRING" id="1000565.METUNv1_01291"/>
<feature type="region of interest" description="Disordered" evidence="3">
    <location>
        <begin position="69"/>
        <end position="105"/>
    </location>
</feature>
<dbReference type="eggNOG" id="COG2825">
    <property type="taxonomic scope" value="Bacteria"/>
</dbReference>
<comment type="caution">
    <text evidence="5">The sequence shown here is derived from an EMBL/GenBank/DDBJ whole genome shotgun (WGS) entry which is preliminary data.</text>
</comment>
<dbReference type="Gene3D" id="3.30.910.20">
    <property type="entry name" value="Skp domain"/>
    <property type="match status" value="1"/>
</dbReference>
<dbReference type="GO" id="GO:0050821">
    <property type="term" value="P:protein stabilization"/>
    <property type="evidence" value="ECO:0007669"/>
    <property type="project" value="TreeGrafter"/>
</dbReference>
<keyword evidence="1 4" id="KW-0732">Signal</keyword>
<keyword evidence="6" id="KW-1185">Reference proteome</keyword>